<gene>
    <name evidence="2" type="ORF">GGP83_001979</name>
</gene>
<dbReference type="Proteomes" id="UP001155010">
    <property type="component" value="Unassembled WGS sequence"/>
</dbReference>
<feature type="region of interest" description="Disordered" evidence="1">
    <location>
        <begin position="1"/>
        <end position="65"/>
    </location>
</feature>
<dbReference type="RefSeq" id="WP_259081978.1">
    <property type="nucleotide sequence ID" value="NZ_JANUBB010000007.1"/>
</dbReference>
<evidence type="ECO:0000313" key="2">
    <source>
        <dbReference type="EMBL" id="MCS3952023.1"/>
    </source>
</evidence>
<feature type="compositionally biased region" description="Basic and acidic residues" evidence="1">
    <location>
        <begin position="1"/>
        <end position="16"/>
    </location>
</feature>
<sequence length="65" mass="7991">MPNVERTDSEEKREETSGATLSVEEWIELMNKHDPLEQYAKKRKKERREKRRQERKEEKDESNDE</sequence>
<proteinExistence type="predicted"/>
<evidence type="ECO:0000313" key="3">
    <source>
        <dbReference type="Proteomes" id="UP001155010"/>
    </source>
</evidence>
<dbReference type="EMBL" id="JANUBB010000007">
    <property type="protein sequence ID" value="MCS3952023.1"/>
    <property type="molecule type" value="Genomic_DNA"/>
</dbReference>
<reference evidence="2" key="1">
    <citation type="submission" date="2022-08" db="EMBL/GenBank/DDBJ databases">
        <title>Genomic Encyclopedia of Type Strains, Phase V (KMG-V): Genome sequencing to study the core and pangenomes of soil and plant-associated prokaryotes.</title>
        <authorList>
            <person name="Whitman W."/>
        </authorList>
    </citation>
    <scope>NUCLEOTIDE SEQUENCE</scope>
    <source>
        <strain evidence="2">SP2017</strain>
    </source>
</reference>
<evidence type="ECO:0000256" key="1">
    <source>
        <dbReference type="SAM" id="MobiDB-lite"/>
    </source>
</evidence>
<feature type="compositionally biased region" description="Basic and acidic residues" evidence="1">
    <location>
        <begin position="30"/>
        <end position="40"/>
    </location>
</feature>
<accession>A0A9X2Z4S4</accession>
<protein>
    <submittedName>
        <fullName evidence="2">Uncharacterized protein</fullName>
    </submittedName>
</protein>
<dbReference type="AlphaFoldDB" id="A0A9X2Z4S4"/>
<organism evidence="2 3">
    <name type="scientific">Salinibacter ruber</name>
    <dbReference type="NCBI Taxonomy" id="146919"/>
    <lineage>
        <taxon>Bacteria</taxon>
        <taxon>Pseudomonadati</taxon>
        <taxon>Rhodothermota</taxon>
        <taxon>Rhodothermia</taxon>
        <taxon>Rhodothermales</taxon>
        <taxon>Salinibacteraceae</taxon>
        <taxon>Salinibacter</taxon>
    </lineage>
</organism>
<comment type="caution">
    <text evidence="2">The sequence shown here is derived from an EMBL/GenBank/DDBJ whole genome shotgun (WGS) entry which is preliminary data.</text>
</comment>
<feature type="compositionally biased region" description="Basic residues" evidence="1">
    <location>
        <begin position="41"/>
        <end position="50"/>
    </location>
</feature>
<name>A0A9X2Z4S4_9BACT</name>